<gene>
    <name evidence="2" type="ORF">SAMN05444165_4380</name>
</gene>
<evidence type="ECO:0000313" key="3">
    <source>
        <dbReference type="Proteomes" id="UP000185151"/>
    </source>
</evidence>
<organism evidence="2 3">
    <name type="scientific">Paraburkholderia phenazinium</name>
    <dbReference type="NCBI Taxonomy" id="60549"/>
    <lineage>
        <taxon>Bacteria</taxon>
        <taxon>Pseudomonadati</taxon>
        <taxon>Pseudomonadota</taxon>
        <taxon>Betaproteobacteria</taxon>
        <taxon>Burkholderiales</taxon>
        <taxon>Burkholderiaceae</taxon>
        <taxon>Paraburkholderia</taxon>
    </lineage>
</organism>
<dbReference type="InterPro" id="IPR029058">
    <property type="entry name" value="AB_hydrolase_fold"/>
</dbReference>
<dbReference type="PRINTS" id="PR00412">
    <property type="entry name" value="EPOXHYDRLASE"/>
</dbReference>
<sequence length="292" mass="31829">MSNAFDENLLTANVVNGTDIEIRPGRVLNLTSHEAHSGSPHAGSVVFLAHGGGGNKNQWRYQWTYLVEAGYNIVAWDFLGHGASPRPPANTPLAYQGEQTLLDYLAIFDRYKRAHNVLAGHSLGTRSTLGVLQRLAAQQRLAEVNAVLLLGTQLAAPSLGGLLNLPAWLFSLLKPVLAKRFRRLAWHPDSNPVLIDYESRISDRNSTAVMQTVIRGAWQVDPAQLDALRLPIAIVSGDRDGLTPAAGARALAEKLPQASFIELKDCGHQIMLEKPDQVNQALHDLLAVRQPA</sequence>
<dbReference type="EMBL" id="FSRU01000002">
    <property type="protein sequence ID" value="SIO59062.1"/>
    <property type="molecule type" value="Genomic_DNA"/>
</dbReference>
<dbReference type="GO" id="GO:0016787">
    <property type="term" value="F:hydrolase activity"/>
    <property type="evidence" value="ECO:0007669"/>
    <property type="project" value="UniProtKB-KW"/>
</dbReference>
<evidence type="ECO:0000313" key="2">
    <source>
        <dbReference type="EMBL" id="SIO59062.1"/>
    </source>
</evidence>
<keyword evidence="3" id="KW-1185">Reference proteome</keyword>
<dbReference type="Pfam" id="PF12697">
    <property type="entry name" value="Abhydrolase_6"/>
    <property type="match status" value="1"/>
</dbReference>
<dbReference type="PANTHER" id="PTHR43689">
    <property type="entry name" value="HYDROLASE"/>
    <property type="match status" value="1"/>
</dbReference>
<protein>
    <submittedName>
        <fullName evidence="2">Lysophospholipase, alpha-beta hydrolase superfamily</fullName>
    </submittedName>
</protein>
<dbReference type="AlphaFoldDB" id="A0A1N6KR29"/>
<dbReference type="InterPro" id="IPR000639">
    <property type="entry name" value="Epox_hydrolase-like"/>
</dbReference>
<dbReference type="Gene3D" id="3.40.50.1820">
    <property type="entry name" value="alpha/beta hydrolase"/>
    <property type="match status" value="1"/>
</dbReference>
<dbReference type="PANTHER" id="PTHR43689:SF8">
    <property type="entry name" value="ALPHA_BETA-HYDROLASES SUPERFAMILY PROTEIN"/>
    <property type="match status" value="1"/>
</dbReference>
<dbReference type="SUPFAM" id="SSF53474">
    <property type="entry name" value="alpha/beta-Hydrolases"/>
    <property type="match status" value="1"/>
</dbReference>
<name>A0A1N6KR29_9BURK</name>
<keyword evidence="2" id="KW-0378">Hydrolase</keyword>
<feature type="domain" description="AB hydrolase-1" evidence="1">
    <location>
        <begin position="46"/>
        <end position="281"/>
    </location>
</feature>
<accession>A0A1N6KR29</accession>
<dbReference type="InterPro" id="IPR000073">
    <property type="entry name" value="AB_hydrolase_1"/>
</dbReference>
<reference evidence="2 3" key="1">
    <citation type="submission" date="2016-11" db="EMBL/GenBank/DDBJ databases">
        <authorList>
            <person name="Jaros S."/>
            <person name="Januszkiewicz K."/>
            <person name="Wedrychowicz H."/>
        </authorList>
    </citation>
    <scope>NUCLEOTIDE SEQUENCE [LARGE SCALE GENOMIC DNA]</scope>
    <source>
        <strain evidence="2 3">GAS95</strain>
    </source>
</reference>
<evidence type="ECO:0000259" key="1">
    <source>
        <dbReference type="Pfam" id="PF12697"/>
    </source>
</evidence>
<dbReference type="OrthoDB" id="9785847at2"/>
<dbReference type="Proteomes" id="UP000185151">
    <property type="component" value="Unassembled WGS sequence"/>
</dbReference>
<proteinExistence type="predicted"/>
<dbReference type="RefSeq" id="WP_074299121.1">
    <property type="nucleotide sequence ID" value="NZ_FSRU01000002.1"/>
</dbReference>